<dbReference type="EMBL" id="SLWM01000002">
    <property type="protein sequence ID" value="TCO29608.1"/>
    <property type="molecule type" value="Genomic_DNA"/>
</dbReference>
<organism evidence="2 3">
    <name type="scientific">Kribbella orskensis</name>
    <dbReference type="NCBI Taxonomy" id="2512216"/>
    <lineage>
        <taxon>Bacteria</taxon>
        <taxon>Bacillati</taxon>
        <taxon>Actinomycetota</taxon>
        <taxon>Actinomycetes</taxon>
        <taxon>Propionibacteriales</taxon>
        <taxon>Kribbellaceae</taxon>
        <taxon>Kribbella</taxon>
    </lineage>
</organism>
<evidence type="ECO:0000313" key="3">
    <source>
        <dbReference type="Proteomes" id="UP000295818"/>
    </source>
</evidence>
<dbReference type="Proteomes" id="UP000295818">
    <property type="component" value="Unassembled WGS sequence"/>
</dbReference>
<dbReference type="Pfam" id="PF00903">
    <property type="entry name" value="Glyoxalase"/>
    <property type="match status" value="1"/>
</dbReference>
<proteinExistence type="predicted"/>
<dbReference type="InterPro" id="IPR037523">
    <property type="entry name" value="VOC_core"/>
</dbReference>
<dbReference type="PANTHER" id="PTHR34109">
    <property type="entry name" value="BNAUNNG04460D PROTEIN-RELATED"/>
    <property type="match status" value="1"/>
</dbReference>
<comment type="caution">
    <text evidence="2">The sequence shown here is derived from an EMBL/GenBank/DDBJ whole genome shotgun (WGS) entry which is preliminary data.</text>
</comment>
<evidence type="ECO:0000259" key="1">
    <source>
        <dbReference type="PROSITE" id="PS51819"/>
    </source>
</evidence>
<dbReference type="RefSeq" id="WP_132188034.1">
    <property type="nucleotide sequence ID" value="NZ_SLWM01000002.1"/>
</dbReference>
<dbReference type="SUPFAM" id="SSF54593">
    <property type="entry name" value="Glyoxalase/Bleomycin resistance protein/Dihydroxybiphenyl dioxygenase"/>
    <property type="match status" value="1"/>
</dbReference>
<sequence length="156" mass="16483">MNATVNETQKQAHQGTAIGVWPTLIYRDGQAALKFLTEGLGFTLVASYAGAAEGSIAHAELAWPVGGGVMVSSVDRNAEPNEFDAFVDQKSAVYLVHDDPDALFPKAMAAGATVVREMREEDYGSRGFSIADPEGNVWSIGTYRGEIGASSTGAQQ</sequence>
<accession>A0ABY2BRS1</accession>
<name>A0ABY2BRS1_9ACTN</name>
<dbReference type="PROSITE" id="PS51819">
    <property type="entry name" value="VOC"/>
    <property type="match status" value="1"/>
</dbReference>
<keyword evidence="3" id="KW-1185">Reference proteome</keyword>
<feature type="domain" description="VOC" evidence="1">
    <location>
        <begin position="17"/>
        <end position="143"/>
    </location>
</feature>
<reference evidence="2 3" key="1">
    <citation type="journal article" date="2015" name="Stand. Genomic Sci.">
        <title>Genomic Encyclopedia of Bacterial and Archaeal Type Strains, Phase III: the genomes of soil and plant-associated and newly described type strains.</title>
        <authorList>
            <person name="Whitman W.B."/>
            <person name="Woyke T."/>
            <person name="Klenk H.P."/>
            <person name="Zhou Y."/>
            <person name="Lilburn T.G."/>
            <person name="Beck B.J."/>
            <person name="De Vos P."/>
            <person name="Vandamme P."/>
            <person name="Eisen J.A."/>
            <person name="Garrity G."/>
            <person name="Hugenholtz P."/>
            <person name="Kyrpides N.C."/>
        </authorList>
    </citation>
    <scope>NUCLEOTIDE SEQUENCE [LARGE SCALE GENOMIC DNA]</scope>
    <source>
        <strain evidence="2 3">VKM Ac-2538</strain>
    </source>
</reference>
<evidence type="ECO:0000313" key="2">
    <source>
        <dbReference type="EMBL" id="TCO29608.1"/>
    </source>
</evidence>
<gene>
    <name evidence="2" type="ORF">EV644_102328</name>
</gene>
<dbReference type="InterPro" id="IPR004360">
    <property type="entry name" value="Glyas_Fos-R_dOase_dom"/>
</dbReference>
<dbReference type="Gene3D" id="3.30.720.110">
    <property type="match status" value="1"/>
</dbReference>
<dbReference type="Gene3D" id="3.30.720.120">
    <property type="match status" value="1"/>
</dbReference>
<dbReference type="PANTHER" id="PTHR34109:SF1">
    <property type="entry name" value="VOC DOMAIN-CONTAINING PROTEIN"/>
    <property type="match status" value="1"/>
</dbReference>
<dbReference type="InterPro" id="IPR029068">
    <property type="entry name" value="Glyas_Bleomycin-R_OHBP_Dase"/>
</dbReference>
<protein>
    <submittedName>
        <fullName evidence="2">Glyoxalase superfamily protein PhnB</fullName>
    </submittedName>
</protein>